<dbReference type="Gene3D" id="3.50.50.60">
    <property type="entry name" value="FAD/NAD(P)-binding domain"/>
    <property type="match status" value="1"/>
</dbReference>
<evidence type="ECO:0000256" key="5">
    <source>
        <dbReference type="ARBA" id="ARBA00022857"/>
    </source>
</evidence>
<keyword evidence="3" id="KW-0285">Flavoprotein</keyword>
<evidence type="ECO:0000256" key="3">
    <source>
        <dbReference type="ARBA" id="ARBA00022630"/>
    </source>
</evidence>
<dbReference type="InterPro" id="IPR021163">
    <property type="entry name" value="Ferredox_Rdtase_adrenod"/>
</dbReference>
<evidence type="ECO:0000256" key="2">
    <source>
        <dbReference type="ARBA" id="ARBA00008312"/>
    </source>
</evidence>
<dbReference type="Pfam" id="PF07992">
    <property type="entry name" value="Pyr_redox_2"/>
    <property type="match status" value="1"/>
</dbReference>
<evidence type="ECO:0000256" key="1">
    <source>
        <dbReference type="ARBA" id="ARBA00001974"/>
    </source>
</evidence>
<dbReference type="PIRSF" id="PIRSF000362">
    <property type="entry name" value="FNR"/>
    <property type="match status" value="1"/>
</dbReference>
<dbReference type="Gene3D" id="3.40.50.720">
    <property type="entry name" value="NAD(P)-binding Rossmann-like Domain"/>
    <property type="match status" value="1"/>
</dbReference>
<organism evidence="8">
    <name type="scientific">freshwater metagenome</name>
    <dbReference type="NCBI Taxonomy" id="449393"/>
    <lineage>
        <taxon>unclassified sequences</taxon>
        <taxon>metagenomes</taxon>
        <taxon>ecological metagenomes</taxon>
    </lineage>
</organism>
<evidence type="ECO:0000313" key="13">
    <source>
        <dbReference type="EMBL" id="CAB5028817.1"/>
    </source>
</evidence>
<keyword evidence="4" id="KW-0274">FAD</keyword>
<dbReference type="EMBL" id="CAFAAZ010000002">
    <property type="protein sequence ID" value="CAB4814875.1"/>
    <property type="molecule type" value="Genomic_DNA"/>
</dbReference>
<comment type="cofactor">
    <cofactor evidence="1">
        <name>FAD</name>
        <dbReference type="ChEBI" id="CHEBI:57692"/>
    </cofactor>
</comment>
<dbReference type="EMBL" id="CAFBMA010000003">
    <property type="protein sequence ID" value="CAB4892239.1"/>
    <property type="molecule type" value="Genomic_DNA"/>
</dbReference>
<dbReference type="SUPFAM" id="SSF51971">
    <property type="entry name" value="Nucleotide-binding domain"/>
    <property type="match status" value="1"/>
</dbReference>
<name>A0A6J6LT05_9ZZZZ</name>
<accession>A0A6J6LT05</accession>
<evidence type="ECO:0000313" key="11">
    <source>
        <dbReference type="EMBL" id="CAB4892239.1"/>
    </source>
</evidence>
<evidence type="ECO:0000313" key="8">
    <source>
        <dbReference type="EMBL" id="CAB4664987.1"/>
    </source>
</evidence>
<dbReference type="PRINTS" id="PR00419">
    <property type="entry name" value="ADXRDTASE"/>
</dbReference>
<dbReference type="PANTHER" id="PTHR48467">
    <property type="entry name" value="GLUTAMATE SYNTHASE 1 [NADH], CHLOROPLASTIC-LIKE"/>
    <property type="match status" value="1"/>
</dbReference>
<dbReference type="EMBL" id="CAEZXD010000001">
    <property type="protein sequence ID" value="CAB4664987.1"/>
    <property type="molecule type" value="Genomic_DNA"/>
</dbReference>
<evidence type="ECO:0000259" key="7">
    <source>
        <dbReference type="Pfam" id="PF07992"/>
    </source>
</evidence>
<proteinExistence type="inferred from homology"/>
<dbReference type="EMBL" id="CAFBNU010000003">
    <property type="protein sequence ID" value="CAB4963101.1"/>
    <property type="molecule type" value="Genomic_DNA"/>
</dbReference>
<keyword evidence="6" id="KW-0560">Oxidoreductase</keyword>
<dbReference type="GO" id="GO:0016491">
    <property type="term" value="F:oxidoreductase activity"/>
    <property type="evidence" value="ECO:0007669"/>
    <property type="project" value="UniProtKB-KW"/>
</dbReference>
<protein>
    <submittedName>
        <fullName evidence="8">Unannotated protein</fullName>
    </submittedName>
</protein>
<evidence type="ECO:0000256" key="6">
    <source>
        <dbReference type="ARBA" id="ARBA00023002"/>
    </source>
</evidence>
<dbReference type="PANTHER" id="PTHR48467:SF1">
    <property type="entry name" value="GLUTAMATE SYNTHASE 1 [NADH], CHLOROPLASTIC-LIKE"/>
    <property type="match status" value="1"/>
</dbReference>
<dbReference type="InterPro" id="IPR023753">
    <property type="entry name" value="FAD/NAD-binding_dom"/>
</dbReference>
<dbReference type="EMBL" id="CAFBPT010000004">
    <property type="protein sequence ID" value="CAB5028817.1"/>
    <property type="molecule type" value="Genomic_DNA"/>
</dbReference>
<evidence type="ECO:0000313" key="10">
    <source>
        <dbReference type="EMBL" id="CAB4814875.1"/>
    </source>
</evidence>
<reference evidence="8" key="1">
    <citation type="submission" date="2020-05" db="EMBL/GenBank/DDBJ databases">
        <authorList>
            <person name="Chiriac C."/>
            <person name="Salcher M."/>
            <person name="Ghai R."/>
            <person name="Kavagutti S V."/>
        </authorList>
    </citation>
    <scope>NUCLEOTIDE SEQUENCE</scope>
</reference>
<evidence type="ECO:0000313" key="12">
    <source>
        <dbReference type="EMBL" id="CAB4963101.1"/>
    </source>
</evidence>
<evidence type="ECO:0000256" key="4">
    <source>
        <dbReference type="ARBA" id="ARBA00022827"/>
    </source>
</evidence>
<dbReference type="InterPro" id="IPR055275">
    <property type="entry name" value="Ferredox_Rdtase"/>
</dbReference>
<comment type="similarity">
    <text evidence="2">Belongs to the ferredoxin--NADP reductase type 1 family.</text>
</comment>
<dbReference type="EMBL" id="CAEZYD010000001">
    <property type="protein sequence ID" value="CAB4699431.1"/>
    <property type="molecule type" value="Genomic_DNA"/>
</dbReference>
<sequence length="426" mass="46054">MPHYKIAIVGAGPAGYFAAQALQNSVTEDLTFSIDMIERLPTPWGLVRSGVAPDHPKIKTVSKVFEKVASQPGFRLYGNVELGKDISLEDLTNKYDAVVMATGSSIGKKLGIPGEDLPNSISASEFVPWYNGHPDFKDFKINLSGKVAVVIGAGNVAMDCGRMLAIDPKELDETDTADHALSALHKSNIRKAFITGRRGAEFAAFTSPELRDLPKLEHTDVYISAEAIALAYKNAEAKGEVEKHLASNLEAMKAVIEVPKQGHERSLEFLFSHTPKEILGEEKVEAIVYSTPDGDVIIPCNLVITAIGYIPEVIPGINYESGKIANIDGRVIGSNIYVVGWAKRGPSGVIGTNKSDAAEVVQLLISDLKEPKENGDISELLKSDHKIVDQPYWVRINEAEVAAGEARGKPRVKAVSVPDLLRLGQP</sequence>
<dbReference type="AlphaFoldDB" id="A0A6J6LT05"/>
<dbReference type="InterPro" id="IPR036188">
    <property type="entry name" value="FAD/NAD-bd_sf"/>
</dbReference>
<keyword evidence="5" id="KW-0521">NADP</keyword>
<feature type="domain" description="FAD/NAD(P)-binding" evidence="7">
    <location>
        <begin position="4"/>
        <end position="165"/>
    </location>
</feature>
<gene>
    <name evidence="8" type="ORF">UFOPK2343_00009</name>
    <name evidence="9" type="ORF">UFOPK2652_00080</name>
    <name evidence="10" type="ORF">UFOPK3128_00339</name>
    <name evidence="11" type="ORF">UFOPK3511_00505</name>
    <name evidence="12" type="ORF">UFOPK3880_00520</name>
    <name evidence="13" type="ORF">UFOPK4146_00765</name>
</gene>
<evidence type="ECO:0000313" key="9">
    <source>
        <dbReference type="EMBL" id="CAB4699431.1"/>
    </source>
</evidence>